<proteinExistence type="predicted"/>
<dbReference type="EMBL" id="CP065425">
    <property type="protein sequence ID" value="QQZ08724.1"/>
    <property type="molecule type" value="Genomic_DNA"/>
</dbReference>
<evidence type="ECO:0000313" key="2">
    <source>
        <dbReference type="EMBL" id="QQZ08724.1"/>
    </source>
</evidence>
<accession>A0ABX7DZ19</accession>
<keyword evidence="1" id="KW-0812">Transmembrane</keyword>
<protein>
    <submittedName>
        <fullName evidence="2">Uncharacterized protein</fullName>
    </submittedName>
</protein>
<feature type="transmembrane region" description="Helical" evidence="1">
    <location>
        <begin position="6"/>
        <end position="25"/>
    </location>
</feature>
<keyword evidence="1" id="KW-1133">Transmembrane helix</keyword>
<feature type="transmembrane region" description="Helical" evidence="1">
    <location>
        <begin position="32"/>
        <end position="51"/>
    </location>
</feature>
<organism evidence="2 3">
    <name type="scientific">Heyndrickxia vini</name>
    <dbReference type="NCBI Taxonomy" id="1476025"/>
    <lineage>
        <taxon>Bacteria</taxon>
        <taxon>Bacillati</taxon>
        <taxon>Bacillota</taxon>
        <taxon>Bacilli</taxon>
        <taxon>Bacillales</taxon>
        <taxon>Bacillaceae</taxon>
        <taxon>Heyndrickxia</taxon>
    </lineage>
</organism>
<name>A0ABX7DZ19_9BACI</name>
<evidence type="ECO:0000256" key="1">
    <source>
        <dbReference type="SAM" id="Phobius"/>
    </source>
</evidence>
<sequence length="73" mass="8353">MISVQIIGLFILVLFFTLLQFPFLKQKQKKDISAYFLFTLVGLGLATLLIIKPDLPGPTQLIQKLYPDMIKKE</sequence>
<dbReference type="RefSeq" id="WP_202777532.1">
    <property type="nucleotide sequence ID" value="NZ_CP065425.1"/>
</dbReference>
<gene>
    <name evidence="2" type="ORF">I5776_17060</name>
</gene>
<keyword evidence="1" id="KW-0472">Membrane</keyword>
<dbReference type="Proteomes" id="UP000595691">
    <property type="component" value="Chromosome"/>
</dbReference>
<reference evidence="2 3" key="1">
    <citation type="submission" date="2020-11" db="EMBL/GenBank/DDBJ databases">
        <title>Taxonomic evaluation of the Bacillus sporothermodurans group of bacteria based on whole genome sequences.</title>
        <authorList>
            <person name="Fiedler G."/>
            <person name="Herbstmann A.-D."/>
            <person name="Doll E."/>
            <person name="Wenning M."/>
            <person name="Brinks E."/>
            <person name="Kabisch J."/>
            <person name="Breitenwieser F."/>
            <person name="Lappann M."/>
            <person name="Boehnlein C."/>
            <person name="Franz C."/>
        </authorList>
    </citation>
    <scope>NUCLEOTIDE SEQUENCE [LARGE SCALE GENOMIC DNA]</scope>
    <source>
        <strain evidence="2 3">JCM 19841</strain>
    </source>
</reference>
<evidence type="ECO:0000313" key="3">
    <source>
        <dbReference type="Proteomes" id="UP000595691"/>
    </source>
</evidence>
<keyword evidence="3" id="KW-1185">Reference proteome</keyword>